<evidence type="ECO:0000256" key="2">
    <source>
        <dbReference type="ARBA" id="ARBA00022574"/>
    </source>
</evidence>
<dbReference type="InterPro" id="IPR012972">
    <property type="entry name" value="NLE"/>
</dbReference>
<dbReference type="SUPFAM" id="SSF50978">
    <property type="entry name" value="WD40 repeat-like"/>
    <property type="match status" value="1"/>
</dbReference>
<dbReference type="Gene3D" id="2.130.10.10">
    <property type="entry name" value="YVTN repeat-like/Quinoprotein amine dehydrogenase"/>
    <property type="match status" value="1"/>
</dbReference>
<dbReference type="OrthoDB" id="10267436at2759"/>
<dbReference type="STRING" id="10195.A0A3M7PWR1"/>
<dbReference type="SMART" id="SM00320">
    <property type="entry name" value="WD40"/>
    <property type="match status" value="8"/>
</dbReference>
<organism evidence="8 9">
    <name type="scientific">Brachionus plicatilis</name>
    <name type="common">Marine rotifer</name>
    <name type="synonym">Brachionus muelleri</name>
    <dbReference type="NCBI Taxonomy" id="10195"/>
    <lineage>
        <taxon>Eukaryota</taxon>
        <taxon>Metazoa</taxon>
        <taxon>Spiralia</taxon>
        <taxon>Gnathifera</taxon>
        <taxon>Rotifera</taxon>
        <taxon>Eurotatoria</taxon>
        <taxon>Monogononta</taxon>
        <taxon>Pseudotrocha</taxon>
        <taxon>Ploima</taxon>
        <taxon>Brachionidae</taxon>
        <taxon>Brachionus</taxon>
    </lineage>
</organism>
<dbReference type="PANTHER" id="PTHR19848">
    <property type="entry name" value="WD40 REPEAT PROTEIN"/>
    <property type="match status" value="1"/>
</dbReference>
<dbReference type="GO" id="GO:0007219">
    <property type="term" value="P:Notch signaling pathway"/>
    <property type="evidence" value="ECO:0007669"/>
    <property type="project" value="TreeGrafter"/>
</dbReference>
<feature type="repeat" description="WD" evidence="6">
    <location>
        <begin position="403"/>
        <end position="444"/>
    </location>
</feature>
<dbReference type="InterPro" id="IPR019775">
    <property type="entry name" value="WD40_repeat_CS"/>
</dbReference>
<dbReference type="InterPro" id="IPR015943">
    <property type="entry name" value="WD40/YVTN_repeat-like_dom_sf"/>
</dbReference>
<keyword evidence="4" id="KW-0539">Nucleus</keyword>
<dbReference type="InterPro" id="IPR001680">
    <property type="entry name" value="WD40_rpt"/>
</dbReference>
<dbReference type="GO" id="GO:0000027">
    <property type="term" value="P:ribosomal large subunit assembly"/>
    <property type="evidence" value="ECO:0007669"/>
    <property type="project" value="TreeGrafter"/>
</dbReference>
<evidence type="ECO:0000256" key="3">
    <source>
        <dbReference type="ARBA" id="ARBA00022737"/>
    </source>
</evidence>
<dbReference type="Proteomes" id="UP000276133">
    <property type="component" value="Unassembled WGS sequence"/>
</dbReference>
<comment type="subcellular location">
    <subcellularLocation>
        <location evidence="1">Nucleus</location>
        <location evidence="1">Nucleolus</location>
    </subcellularLocation>
</comment>
<name>A0A3M7PWR1_BRAPC</name>
<feature type="repeat" description="WD" evidence="6">
    <location>
        <begin position="103"/>
        <end position="144"/>
    </location>
</feature>
<reference evidence="8 9" key="1">
    <citation type="journal article" date="2018" name="Sci. Rep.">
        <title>Genomic signatures of local adaptation to the degree of environmental predictability in rotifers.</title>
        <authorList>
            <person name="Franch-Gras L."/>
            <person name="Hahn C."/>
            <person name="Garcia-Roger E.M."/>
            <person name="Carmona M.J."/>
            <person name="Serra M."/>
            <person name="Gomez A."/>
        </authorList>
    </citation>
    <scope>NUCLEOTIDE SEQUENCE [LARGE SCALE GENOMIC DNA]</scope>
    <source>
        <strain evidence="8">HYR1</strain>
    </source>
</reference>
<dbReference type="PRINTS" id="PR00320">
    <property type="entry name" value="GPROTEINBRPT"/>
</dbReference>
<dbReference type="PROSITE" id="PS50294">
    <property type="entry name" value="WD_REPEATS_REGION"/>
    <property type="match status" value="6"/>
</dbReference>
<sequence length="475" mass="53642">MSRQILCQFKDDSGQLLGAPIDLPIDIDKPALEKLCQALISSEKQEEIEDDVPYLFYVNESEVSTNLEESLKNENNFEKVTEIIYQPQAIFKVRSVTRCSSTIEGHTEAVISVAFSPDGKQLASGSGDTTVRFWDLTTETPLYQCSGHKNWVLCVAWSPDGQKLASADKNSNIMIWNPETGKQFGKTLCQHRQWITYLCWKPFHLDEECRYLASSSKDSTIKIWDTIMSTCIRSLSSHTQSVTCVKWGGKGLLYSSSQDRTIKVWRADDGVMCRNLDGHGHWVNTLALNSDYILRTGAFDPKDATLIRTNSNMPRAELKEKALKRYKKYFDVETEKLVSGSDDFTMILWNPEVDKKNICRMTGHQQLINDVRFSPDTRLIASASFDKSIKLWDGKTGKFIATLRGHVQSVYQISFSSDSRLLVSGSADSTLKVWDLKNKKLHMDLPGHADEVYAVDWSPDGQMVASGGKDRVLKM</sequence>
<dbReference type="InterPro" id="IPR001632">
    <property type="entry name" value="WD40_G-protein_beta-like"/>
</dbReference>
<proteinExistence type="inferred from homology"/>
<evidence type="ECO:0000256" key="1">
    <source>
        <dbReference type="ARBA" id="ARBA00004604"/>
    </source>
</evidence>
<feature type="repeat" description="WD" evidence="6">
    <location>
        <begin position="361"/>
        <end position="402"/>
    </location>
</feature>
<protein>
    <submittedName>
        <fullName evidence="8">Notchless-like protein</fullName>
    </submittedName>
</protein>
<dbReference type="CDD" id="cd00200">
    <property type="entry name" value="WD40"/>
    <property type="match status" value="1"/>
</dbReference>
<feature type="repeat" description="WD" evidence="6">
    <location>
        <begin position="445"/>
        <end position="475"/>
    </location>
</feature>
<evidence type="ECO:0000259" key="7">
    <source>
        <dbReference type="Pfam" id="PF08154"/>
    </source>
</evidence>
<dbReference type="Pfam" id="PF00400">
    <property type="entry name" value="WD40"/>
    <property type="match status" value="7"/>
</dbReference>
<dbReference type="EMBL" id="REGN01008519">
    <property type="protein sequence ID" value="RNA03394.1"/>
    <property type="molecule type" value="Genomic_DNA"/>
</dbReference>
<evidence type="ECO:0000256" key="5">
    <source>
        <dbReference type="ARBA" id="ARBA00061016"/>
    </source>
</evidence>
<gene>
    <name evidence="8" type="ORF">BpHYR1_028827</name>
</gene>
<feature type="repeat" description="WD" evidence="6">
    <location>
        <begin position="210"/>
        <end position="234"/>
    </location>
</feature>
<comment type="caution">
    <text evidence="8">The sequence shown here is derived from an EMBL/GenBank/DDBJ whole genome shotgun (WGS) entry which is preliminary data.</text>
</comment>
<keyword evidence="9" id="KW-1185">Reference proteome</keyword>
<dbReference type="Pfam" id="PF08154">
    <property type="entry name" value="NLE"/>
    <property type="match status" value="1"/>
</dbReference>
<feature type="repeat" description="WD" evidence="6">
    <location>
        <begin position="235"/>
        <end position="265"/>
    </location>
</feature>
<keyword evidence="2 6" id="KW-0853">WD repeat</keyword>
<feature type="repeat" description="WD" evidence="6">
    <location>
        <begin position="145"/>
        <end position="186"/>
    </location>
</feature>
<accession>A0A3M7PWR1</accession>
<evidence type="ECO:0000313" key="9">
    <source>
        <dbReference type="Proteomes" id="UP000276133"/>
    </source>
</evidence>
<dbReference type="PRINTS" id="PR00319">
    <property type="entry name" value="GPROTEINB"/>
</dbReference>
<dbReference type="FunFam" id="2.130.10.10:FF:000092">
    <property type="entry name" value="notchless protein homolog"/>
    <property type="match status" value="1"/>
</dbReference>
<dbReference type="PROSITE" id="PS50082">
    <property type="entry name" value="WD_REPEATS_2"/>
    <property type="match status" value="7"/>
</dbReference>
<dbReference type="GO" id="GO:0005730">
    <property type="term" value="C:nucleolus"/>
    <property type="evidence" value="ECO:0007669"/>
    <property type="project" value="UniProtKB-SubCell"/>
</dbReference>
<evidence type="ECO:0000256" key="6">
    <source>
        <dbReference type="PROSITE-ProRule" id="PRU00221"/>
    </source>
</evidence>
<dbReference type="InterPro" id="IPR020472">
    <property type="entry name" value="WD40_PAC1"/>
</dbReference>
<dbReference type="AlphaFoldDB" id="A0A3M7PWR1"/>
<dbReference type="PROSITE" id="PS00678">
    <property type="entry name" value="WD_REPEATS_1"/>
    <property type="match status" value="2"/>
</dbReference>
<feature type="domain" description="NLE" evidence="7">
    <location>
        <begin position="5"/>
        <end position="71"/>
    </location>
</feature>
<dbReference type="PANTHER" id="PTHR19848:SF0">
    <property type="entry name" value="NOTCHLESS PROTEIN HOMOLOG 1"/>
    <property type="match status" value="1"/>
</dbReference>
<comment type="similarity">
    <text evidence="5">Belongs to the NLE1/RSA4 family.</text>
</comment>
<evidence type="ECO:0000256" key="4">
    <source>
        <dbReference type="ARBA" id="ARBA00023242"/>
    </source>
</evidence>
<evidence type="ECO:0000313" key="8">
    <source>
        <dbReference type="EMBL" id="RNA03394.1"/>
    </source>
</evidence>
<dbReference type="InterPro" id="IPR036322">
    <property type="entry name" value="WD40_repeat_dom_sf"/>
</dbReference>
<keyword evidence="3" id="KW-0677">Repeat</keyword>